<proteinExistence type="predicted"/>
<dbReference type="InterPro" id="IPR001296">
    <property type="entry name" value="Glyco_trans_1"/>
</dbReference>
<accession>A0A7I8DJV9</accession>
<evidence type="ECO:0000259" key="1">
    <source>
        <dbReference type="Pfam" id="PF00534"/>
    </source>
</evidence>
<dbReference type="AlphaFoldDB" id="A0A7I8DJV9"/>
<dbReference type="Gene3D" id="3.40.50.2000">
    <property type="entry name" value="Glycogen Phosphorylase B"/>
    <property type="match status" value="1"/>
</dbReference>
<dbReference type="Proteomes" id="UP000515703">
    <property type="component" value="Chromosome"/>
</dbReference>
<organism evidence="2 3">
    <name type="scientific">Anaerocolumna chitinilytica</name>
    <dbReference type="NCBI Taxonomy" id="1727145"/>
    <lineage>
        <taxon>Bacteria</taxon>
        <taxon>Bacillati</taxon>
        <taxon>Bacillota</taxon>
        <taxon>Clostridia</taxon>
        <taxon>Lachnospirales</taxon>
        <taxon>Lachnospiraceae</taxon>
        <taxon>Anaerocolumna</taxon>
    </lineage>
</organism>
<reference evidence="2 3" key="2">
    <citation type="submission" date="2020-08" db="EMBL/GenBank/DDBJ databases">
        <authorList>
            <person name="Ueki A."/>
            <person name="Tonouchi A."/>
        </authorList>
    </citation>
    <scope>NUCLEOTIDE SEQUENCE [LARGE SCALE GENOMIC DNA]</scope>
    <source>
        <strain evidence="2 3">CTTW</strain>
    </source>
</reference>
<dbReference type="GO" id="GO:0016757">
    <property type="term" value="F:glycosyltransferase activity"/>
    <property type="evidence" value="ECO:0007669"/>
    <property type="project" value="InterPro"/>
</dbReference>
<evidence type="ECO:0000313" key="2">
    <source>
        <dbReference type="EMBL" id="BCJ98768.1"/>
    </source>
</evidence>
<dbReference type="RefSeq" id="WP_185259074.1">
    <property type="nucleotide sequence ID" value="NZ_AP023368.1"/>
</dbReference>
<gene>
    <name evidence="2" type="ORF">bsdcttw_18090</name>
</gene>
<name>A0A7I8DJV9_9FIRM</name>
<dbReference type="SUPFAM" id="SSF53756">
    <property type="entry name" value="UDP-Glycosyltransferase/glycogen phosphorylase"/>
    <property type="match status" value="1"/>
</dbReference>
<protein>
    <recommendedName>
        <fullName evidence="1">Glycosyl transferase family 1 domain-containing protein</fullName>
    </recommendedName>
</protein>
<feature type="domain" description="Glycosyl transferase family 1" evidence="1">
    <location>
        <begin position="220"/>
        <end position="353"/>
    </location>
</feature>
<reference evidence="2 3" key="1">
    <citation type="submission" date="2020-08" db="EMBL/GenBank/DDBJ databases">
        <title>Draft genome sequencing of an Anaerocolumna strain isolated from anoxic soil subjected to BSD treatment.</title>
        <authorList>
            <person name="Uek A."/>
            <person name="Tonouchi A."/>
        </authorList>
    </citation>
    <scope>NUCLEOTIDE SEQUENCE [LARGE SCALE GENOMIC DNA]</scope>
    <source>
        <strain evidence="2 3">CTTW</strain>
    </source>
</reference>
<dbReference type="Pfam" id="PF00534">
    <property type="entry name" value="Glycos_transf_1"/>
    <property type="match status" value="1"/>
</dbReference>
<dbReference type="KEGG" id="acht:bsdcttw_18090"/>
<evidence type="ECO:0000313" key="3">
    <source>
        <dbReference type="Proteomes" id="UP000515703"/>
    </source>
</evidence>
<keyword evidence="3" id="KW-1185">Reference proteome</keyword>
<sequence>MKVGILTMFNSLSAIYSPVTIAADHIRMLLAEGVDVRLLVSEDLKEEERWGIYLDPRIEWVQVCNHYKGKQLTWRDYNSTKIPIHSTFMEEARAVGEDLLQNLQDLDVCILYDILFQGLYLLHNIAVRYAAERLPELRFIAFSNSIPDESLVGKPVPWPHSARYSPLPNTDYVYPALCGLKPLSRQCRVPLERCHVLNNSLDILENICDEVKILAGKTGLLDADILIVYPGRLTTGKKFEKAVMLAGALKSVSTYEVKIIFCEYPSADIQALKYKSLIKEKGIAAGLQEEDIIFTSDYGYPDGLPRHAVLDLFTLSNLYLCPSYSEAFGLTVLEAASRGNFLVLNEAVPALEELGKDLGAYFLRWDAKNFGFSTKESYHPSEEAYYEVNSKRILIAMEHNSVISAKMKVRKRYSPKWIYENQLKELIFKTDSTTSI</sequence>
<dbReference type="EMBL" id="AP023368">
    <property type="protein sequence ID" value="BCJ98768.1"/>
    <property type="molecule type" value="Genomic_DNA"/>
</dbReference>